<dbReference type="GO" id="GO:0016646">
    <property type="term" value="F:oxidoreductase activity, acting on the CH-NH group of donors, NAD or NADP as acceptor"/>
    <property type="evidence" value="ECO:0007669"/>
    <property type="project" value="TreeGrafter"/>
</dbReference>
<dbReference type="InterPro" id="IPR051606">
    <property type="entry name" value="Polyketide_Oxido-like"/>
</dbReference>
<evidence type="ECO:0000313" key="3">
    <source>
        <dbReference type="Proteomes" id="UP000256763"/>
    </source>
</evidence>
<dbReference type="InterPro" id="IPR036291">
    <property type="entry name" value="NAD(P)-bd_dom_sf"/>
</dbReference>
<dbReference type="PANTHER" id="PTHR43355:SF2">
    <property type="entry name" value="FLAVIN REDUCTASE (NADPH)"/>
    <property type="match status" value="1"/>
</dbReference>
<dbReference type="PANTHER" id="PTHR43355">
    <property type="entry name" value="FLAVIN REDUCTASE (NADPH)"/>
    <property type="match status" value="1"/>
</dbReference>
<organism evidence="2 3">
    <name type="scientific">Alkalilimnicola ehrlichii</name>
    <dbReference type="NCBI Taxonomy" id="351052"/>
    <lineage>
        <taxon>Bacteria</taxon>
        <taxon>Pseudomonadati</taxon>
        <taxon>Pseudomonadota</taxon>
        <taxon>Gammaproteobacteria</taxon>
        <taxon>Chromatiales</taxon>
        <taxon>Ectothiorhodospiraceae</taxon>
        <taxon>Alkalilimnicola</taxon>
    </lineage>
</organism>
<evidence type="ECO:0000313" key="2">
    <source>
        <dbReference type="EMBL" id="RFA38913.1"/>
    </source>
</evidence>
<dbReference type="InterPro" id="IPR016040">
    <property type="entry name" value="NAD(P)-bd_dom"/>
</dbReference>
<feature type="domain" description="NAD(P)-binding" evidence="1">
    <location>
        <begin position="7"/>
        <end position="197"/>
    </location>
</feature>
<reference evidence="3" key="1">
    <citation type="submission" date="2017-05" db="EMBL/GenBank/DDBJ databases">
        <authorList>
            <person name="Sharma S."/>
            <person name="Sidhu C."/>
            <person name="Pinnaka A.K."/>
        </authorList>
    </citation>
    <scope>NUCLEOTIDE SEQUENCE [LARGE SCALE GENOMIC DNA]</scope>
    <source>
        <strain evidence="3">AK93</strain>
    </source>
</reference>
<protein>
    <submittedName>
        <fullName evidence="2">NADH-flavin reductase</fullName>
    </submittedName>
</protein>
<proteinExistence type="predicted"/>
<comment type="caution">
    <text evidence="2">The sequence shown here is derived from an EMBL/GenBank/DDBJ whole genome shotgun (WGS) entry which is preliminary data.</text>
</comment>
<dbReference type="EMBL" id="NFZW01000002">
    <property type="protein sequence ID" value="RFA38913.1"/>
    <property type="molecule type" value="Genomic_DNA"/>
</dbReference>
<dbReference type="Pfam" id="PF13460">
    <property type="entry name" value="NAD_binding_10"/>
    <property type="match status" value="1"/>
</dbReference>
<gene>
    <name evidence="2" type="ORF">CAL65_03155</name>
</gene>
<accession>A0A3E0X2U0</accession>
<evidence type="ECO:0000259" key="1">
    <source>
        <dbReference type="Pfam" id="PF13460"/>
    </source>
</evidence>
<sequence>MNIVIYGAVGDVGKRLVSEALARGHNVTGVVRAEAQLDKLPAKVRGVVADVSDPQQVARTAKEQHVLISAIRPPEGQEEHLVALTRAILDGAEAGQRVLFVGGAARLLIPARSGETVLTAPDFLPASAVAIAHACQAQYELCRTESRVAWTYLSPPAMLTPGQRTGGYRLGTDTLLVDENGMSRISMEDYAVAMLDEAENAKHERRAFTVGY</sequence>
<keyword evidence="3" id="KW-1185">Reference proteome</keyword>
<dbReference type="OrthoDB" id="9785372at2"/>
<dbReference type="Proteomes" id="UP000256763">
    <property type="component" value="Unassembled WGS sequence"/>
</dbReference>
<dbReference type="Gene3D" id="3.40.50.720">
    <property type="entry name" value="NAD(P)-binding Rossmann-like Domain"/>
    <property type="match status" value="1"/>
</dbReference>
<dbReference type="AlphaFoldDB" id="A0A3E0X2U0"/>
<name>A0A3E0X2U0_9GAMM</name>
<dbReference type="SUPFAM" id="SSF51735">
    <property type="entry name" value="NAD(P)-binding Rossmann-fold domains"/>
    <property type="match status" value="1"/>
</dbReference>
<dbReference type="RefSeq" id="WP_116300932.1">
    <property type="nucleotide sequence ID" value="NZ_NFZV01000002.1"/>
</dbReference>